<evidence type="ECO:0000256" key="6">
    <source>
        <dbReference type="SAM" id="Phobius"/>
    </source>
</evidence>
<dbReference type="PANTHER" id="PTHR30619">
    <property type="entry name" value="DNA INTERNALIZATION/COMPETENCE PROTEIN COMEC/REC2"/>
    <property type="match status" value="1"/>
</dbReference>
<gene>
    <name evidence="8" type="ORF">N4T19_22755</name>
</gene>
<dbReference type="RefSeq" id="WP_260719068.1">
    <property type="nucleotide sequence ID" value="NZ_CP104377.1"/>
</dbReference>
<comment type="subcellular location">
    <subcellularLocation>
        <location evidence="1">Cell membrane</location>
        <topology evidence="1">Multi-pass membrane protein</topology>
    </subcellularLocation>
</comment>
<dbReference type="InterPro" id="IPR036866">
    <property type="entry name" value="RibonucZ/Hydroxyglut_hydro"/>
</dbReference>
<feature type="transmembrane region" description="Helical" evidence="6">
    <location>
        <begin position="371"/>
        <end position="387"/>
    </location>
</feature>
<dbReference type="InterPro" id="IPR052159">
    <property type="entry name" value="Competence_DNA_uptake"/>
</dbReference>
<dbReference type="EMBL" id="CP104377">
    <property type="protein sequence ID" value="UXC18467.1"/>
    <property type="molecule type" value="Genomic_DNA"/>
</dbReference>
<feature type="transmembrane region" description="Helical" evidence="6">
    <location>
        <begin position="462"/>
        <end position="479"/>
    </location>
</feature>
<evidence type="ECO:0000259" key="7">
    <source>
        <dbReference type="SMART" id="SM00849"/>
    </source>
</evidence>
<dbReference type="SMART" id="SM00849">
    <property type="entry name" value="Lactamase_B"/>
    <property type="match status" value="1"/>
</dbReference>
<dbReference type="InterPro" id="IPR035681">
    <property type="entry name" value="ComA-like_MBL"/>
</dbReference>
<evidence type="ECO:0000256" key="3">
    <source>
        <dbReference type="ARBA" id="ARBA00022692"/>
    </source>
</evidence>
<organism evidence="8 9">
    <name type="scientific">Comamonas squillarum</name>
    <dbReference type="NCBI Taxonomy" id="2977320"/>
    <lineage>
        <taxon>Bacteria</taxon>
        <taxon>Pseudomonadati</taxon>
        <taxon>Pseudomonadota</taxon>
        <taxon>Betaproteobacteria</taxon>
        <taxon>Burkholderiales</taxon>
        <taxon>Comamonadaceae</taxon>
        <taxon>Comamonas</taxon>
    </lineage>
</organism>
<keyword evidence="9" id="KW-1185">Reference proteome</keyword>
<keyword evidence="4 6" id="KW-1133">Transmembrane helix</keyword>
<dbReference type="InterPro" id="IPR004797">
    <property type="entry name" value="Competence_ComEC/Rec2"/>
</dbReference>
<keyword evidence="5 6" id="KW-0472">Membrane</keyword>
<accession>A0ABY6A0H0</accession>
<dbReference type="InterPro" id="IPR004477">
    <property type="entry name" value="ComEC_N"/>
</dbReference>
<sequence length="894" mass="96963">METSSCKRAVQRSVGPGWAGYWRPAAWLWGILAGTALQLQQASLAPVWQYAALALLGAVASLLLSRWRGPLPWLDRALCCLAAAALALGLAGMRAAHQAQKQLLPALEGLDLQVEGVIVAMPLPITGGQRFRLKTGQAWQVGQGGQKGAPVAVPPLIDLSWYRADHRAFSGVAPEPPASADADLPLLQAGQRWRLPLRLRAPHGSLNPHGFDYEMWMWEQGVQATGYVRHGQAQGPQLLASGQGHVVERWRQAVRDAMVQRLAPPGQAQAAEQARIAGVLVALVTGEQRAIDREDWRVFRTTGVAHLMAISGLHITLFAWVAAALIRMAWRRSPALCLWLPAPHVALWGGVLCAGLYALFSGWGIPAQRTVLMLVVVAVLASTGRQWPWHMRWLLACVCVVLAQPMALLQAGFWLSFLAVGILFASDRGGSSRSAALPEQGRAQRGLRGACAAAAKLLREQWVVTLAITPLSLLLFGQVSLVGFVANLLAIPWVTWVVTPLALLGAVLRPLWTAAAWALQPLMVALQWLASWPHAALWLAAAPGWAAFVAVLGGIWLVLPWPWRLRLLGLPCLLPALFWQPLRPPHGQFALWALDVGQGQAVVVQTARHSLLYDAGPLYGSGSNAGDRVVVPAMRAMGVRGLDSGRLDLLVLSHAHVDHTGGAQAVAEQLRPVGVLGSLLPYERQRLGIAEAPWQDCAAGQTWTWDGVHFSVLFPGAQELGATDSSIPRDSSGNAHSCVLRIEAAARGGHAASALLPGDIERAQEGALVQRYAGEPSVLRADLMLAPHHGSNTSSTRPLLEAVRPRWVVAQTGYRNRFRHPAARVQQRYQEMQIVLRNTVHCGAAHWRSDQPQTLLCERQKRPRYWRHQAAQQGQTSGILDINKTNQALILDEG</sequence>
<evidence type="ECO:0000256" key="5">
    <source>
        <dbReference type="ARBA" id="ARBA00023136"/>
    </source>
</evidence>
<feature type="transmembrane region" description="Helical" evidence="6">
    <location>
        <begin position="338"/>
        <end position="359"/>
    </location>
</feature>
<dbReference type="Pfam" id="PF00753">
    <property type="entry name" value="Lactamase_B"/>
    <property type="match status" value="1"/>
</dbReference>
<proteinExistence type="predicted"/>
<reference evidence="8" key="1">
    <citation type="submission" date="2022-09" db="EMBL/GenBank/DDBJ databases">
        <title>Bacterial diversity in gut of crayfish and pufferfish.</title>
        <authorList>
            <person name="Huang Y."/>
        </authorList>
    </citation>
    <scope>NUCLEOTIDE SEQUENCE</scope>
    <source>
        <strain evidence="8">PR12</strain>
    </source>
</reference>
<dbReference type="Pfam" id="PF13567">
    <property type="entry name" value="DUF4131"/>
    <property type="match status" value="1"/>
</dbReference>
<feature type="transmembrane region" description="Helical" evidence="6">
    <location>
        <begin position="536"/>
        <end position="559"/>
    </location>
</feature>
<dbReference type="InterPro" id="IPR001279">
    <property type="entry name" value="Metallo-B-lactamas"/>
</dbReference>
<feature type="transmembrane region" description="Helical" evidence="6">
    <location>
        <begin position="393"/>
        <end position="424"/>
    </location>
</feature>
<dbReference type="Gene3D" id="3.60.15.10">
    <property type="entry name" value="Ribonuclease Z/Hydroxyacylglutathione hydrolase-like"/>
    <property type="match status" value="1"/>
</dbReference>
<evidence type="ECO:0000313" key="9">
    <source>
        <dbReference type="Proteomes" id="UP001058290"/>
    </source>
</evidence>
<evidence type="ECO:0000313" key="8">
    <source>
        <dbReference type="EMBL" id="UXC18467.1"/>
    </source>
</evidence>
<dbReference type="InterPro" id="IPR025405">
    <property type="entry name" value="DUF4131"/>
</dbReference>
<feature type="domain" description="Metallo-beta-lactamase" evidence="7">
    <location>
        <begin position="598"/>
        <end position="814"/>
    </location>
</feature>
<keyword evidence="2" id="KW-1003">Cell membrane</keyword>
<dbReference type="CDD" id="cd07731">
    <property type="entry name" value="ComA-like_MBL-fold"/>
    <property type="match status" value="1"/>
</dbReference>
<evidence type="ECO:0000256" key="4">
    <source>
        <dbReference type="ARBA" id="ARBA00022989"/>
    </source>
</evidence>
<dbReference type="NCBIfam" id="TIGR00360">
    <property type="entry name" value="ComEC_N-term"/>
    <property type="match status" value="1"/>
</dbReference>
<feature type="transmembrane region" description="Helical" evidence="6">
    <location>
        <begin position="47"/>
        <end position="67"/>
    </location>
</feature>
<dbReference type="NCBIfam" id="TIGR00361">
    <property type="entry name" value="ComEC_Rec2"/>
    <property type="match status" value="1"/>
</dbReference>
<keyword evidence="3 6" id="KW-0812">Transmembrane</keyword>
<dbReference type="SUPFAM" id="SSF56281">
    <property type="entry name" value="Metallo-hydrolase/oxidoreductase"/>
    <property type="match status" value="1"/>
</dbReference>
<dbReference type="Proteomes" id="UP001058290">
    <property type="component" value="Chromosome"/>
</dbReference>
<feature type="transmembrane region" description="Helical" evidence="6">
    <location>
        <begin position="303"/>
        <end position="326"/>
    </location>
</feature>
<dbReference type="PANTHER" id="PTHR30619:SF1">
    <property type="entry name" value="RECOMBINATION PROTEIN 2"/>
    <property type="match status" value="1"/>
</dbReference>
<name>A0ABY6A0H0_9BURK</name>
<feature type="transmembrane region" description="Helical" evidence="6">
    <location>
        <begin position="73"/>
        <end position="93"/>
    </location>
</feature>
<evidence type="ECO:0000256" key="2">
    <source>
        <dbReference type="ARBA" id="ARBA00022475"/>
    </source>
</evidence>
<evidence type="ECO:0000256" key="1">
    <source>
        <dbReference type="ARBA" id="ARBA00004651"/>
    </source>
</evidence>
<protein>
    <submittedName>
        <fullName evidence="8">DNA internalization-related competence protein ComEC/Rec2</fullName>
    </submittedName>
</protein>
<dbReference type="Pfam" id="PF03772">
    <property type="entry name" value="Competence"/>
    <property type="match status" value="1"/>
</dbReference>